<comment type="caution">
    <text evidence="2">The sequence shown here is derived from an EMBL/GenBank/DDBJ whole genome shotgun (WGS) entry which is preliminary data.</text>
</comment>
<dbReference type="Gene3D" id="3.40.50.300">
    <property type="entry name" value="P-loop containing nucleotide triphosphate hydrolases"/>
    <property type="match status" value="1"/>
</dbReference>
<dbReference type="Pfam" id="PF05729">
    <property type="entry name" value="NACHT"/>
    <property type="match status" value="1"/>
</dbReference>
<dbReference type="PANTHER" id="PTHR46312:SF2">
    <property type="entry name" value="NUCLEOTIDE-BINDING OLIGOMERIZATION DOMAIN-CONTAINING PROTEIN 2-LIKE"/>
    <property type="match status" value="1"/>
</dbReference>
<sequence length="604" mass="70647">MKLMGLESIITSLTKDLAAKVLNKTLEKGTEQYNKALVIFEFCFSKYLRRSHERYSKIKTLLYRDRPVSLKEHYVYTDLALDKKKISGTEIFETFNKNRKNVVVGTAGSGKSVLLKKIFCNLVENKSEFIPILVELRLLIQPDNHLSIFDYIYNSLSALDEGLTKEQLHYALKLGKVALLFDGFDEIDFEKKEVYEREILEISNKYTNSVIIVSSRPDDNFNSWDEFFIYRTQKLTREQAIDLVSRIDYDVTVKDKFINELKSGLYNEHVDFISNPLLLTMMLLTYEQLAEIPEKIHIFYEQAFDTLFHKHDALKSLYKRKSYTSLPIDDFKNIFSAFCIITYTDKKLSFTYNEIIGYISKAIEIEDFEIDARKFFNDLLKSVCIIQRDGNIFTFSHRSFQEYFTAKFLAKSESLDLMKILDNISTNRIADNVLRYTFELNTEKVEKEWILPRLQELTTKTGKALEEQNFKAFLSLFFDGFTPTPLGVGLTLDVAKAEGHFKNNVMSFYRNISLKYFPQSNLTEDEELASARIENDAFKSALNLKNNEKSESVSLSDVENIDWIKNTWIYDGCYKYDKMLNEIYTVVKRKYEKKEMELSTLLFN</sequence>
<evidence type="ECO:0000313" key="2">
    <source>
        <dbReference type="EMBL" id="NMH61267.1"/>
    </source>
</evidence>
<evidence type="ECO:0000313" key="3">
    <source>
        <dbReference type="Proteomes" id="UP000709336"/>
    </source>
</evidence>
<dbReference type="PANTHER" id="PTHR46312">
    <property type="entry name" value="NACHT DOMAIN-CONTAINING PROTEIN"/>
    <property type="match status" value="1"/>
</dbReference>
<dbReference type="InterPro" id="IPR007111">
    <property type="entry name" value="NACHT_NTPase"/>
</dbReference>
<reference evidence="2 3" key="1">
    <citation type="submission" date="2020-03" db="EMBL/GenBank/DDBJ databases">
        <title>Alteromonas ponticola sp. nov., isolated from seawater.</title>
        <authorList>
            <person name="Yoon J.-H."/>
            <person name="Kim Y.-O."/>
        </authorList>
    </citation>
    <scope>NUCLEOTIDE SEQUENCE [LARGE SCALE GENOMIC DNA]</scope>
    <source>
        <strain evidence="2 3">MYP5</strain>
    </source>
</reference>
<protein>
    <submittedName>
        <fullName evidence="2">NACHT domain-containing protein</fullName>
    </submittedName>
</protein>
<proteinExistence type="predicted"/>
<keyword evidence="3" id="KW-1185">Reference proteome</keyword>
<name>A0ABX1R811_9ALTE</name>
<gene>
    <name evidence="2" type="ORF">HCJ96_14645</name>
</gene>
<dbReference type="InterPro" id="IPR027417">
    <property type="entry name" value="P-loop_NTPase"/>
</dbReference>
<organism evidence="2 3">
    <name type="scientific">Alteromonas ponticola</name>
    <dbReference type="NCBI Taxonomy" id="2720613"/>
    <lineage>
        <taxon>Bacteria</taxon>
        <taxon>Pseudomonadati</taxon>
        <taxon>Pseudomonadota</taxon>
        <taxon>Gammaproteobacteria</taxon>
        <taxon>Alteromonadales</taxon>
        <taxon>Alteromonadaceae</taxon>
        <taxon>Alteromonas/Salinimonas group</taxon>
        <taxon>Alteromonas</taxon>
    </lineage>
</organism>
<dbReference type="EMBL" id="JAATNW010000008">
    <property type="protein sequence ID" value="NMH61267.1"/>
    <property type="molecule type" value="Genomic_DNA"/>
</dbReference>
<dbReference type="SUPFAM" id="SSF52540">
    <property type="entry name" value="P-loop containing nucleoside triphosphate hydrolases"/>
    <property type="match status" value="1"/>
</dbReference>
<dbReference type="PROSITE" id="PS50837">
    <property type="entry name" value="NACHT"/>
    <property type="match status" value="1"/>
</dbReference>
<dbReference type="Proteomes" id="UP000709336">
    <property type="component" value="Unassembled WGS sequence"/>
</dbReference>
<accession>A0ABX1R811</accession>
<feature type="domain" description="NACHT" evidence="1">
    <location>
        <begin position="99"/>
        <end position="218"/>
    </location>
</feature>
<evidence type="ECO:0000259" key="1">
    <source>
        <dbReference type="PROSITE" id="PS50837"/>
    </source>
</evidence>